<organism evidence="2">
    <name type="scientific">Candidatus Kentrum sp. TUN</name>
    <dbReference type="NCBI Taxonomy" id="2126343"/>
    <lineage>
        <taxon>Bacteria</taxon>
        <taxon>Pseudomonadati</taxon>
        <taxon>Pseudomonadota</taxon>
        <taxon>Gammaproteobacteria</taxon>
        <taxon>Candidatus Kentrum</taxon>
    </lineage>
</organism>
<dbReference type="EMBL" id="CAADFX010000018">
    <property type="protein sequence ID" value="VFK53663.1"/>
    <property type="molecule type" value="Genomic_DNA"/>
</dbReference>
<protein>
    <submittedName>
        <fullName evidence="2">Uncharacterized protein</fullName>
    </submittedName>
</protein>
<gene>
    <name evidence="2" type="ORF">BECKTUN1418D_GA0071000_101835</name>
</gene>
<reference evidence="2" key="1">
    <citation type="submission" date="2019-02" db="EMBL/GenBank/DDBJ databases">
        <authorList>
            <person name="Gruber-Vodicka R. H."/>
            <person name="Seah K. B. B."/>
        </authorList>
    </citation>
    <scope>NUCLEOTIDE SEQUENCE</scope>
    <source>
        <strain evidence="2">BECK_BY1</strain>
    </source>
</reference>
<sequence>MVTEATKQHGMSFRCNRADATEDIGTGKNGKESQTNQRFDNEPGPWKIGIAIIE</sequence>
<feature type="region of interest" description="Disordered" evidence="1">
    <location>
        <begin position="1"/>
        <end position="54"/>
    </location>
</feature>
<name>A0A450ZIK5_9GAMM</name>
<proteinExistence type="predicted"/>
<dbReference type="AlphaFoldDB" id="A0A450ZIK5"/>
<accession>A0A450ZIK5</accession>
<evidence type="ECO:0000256" key="1">
    <source>
        <dbReference type="SAM" id="MobiDB-lite"/>
    </source>
</evidence>
<evidence type="ECO:0000313" key="2">
    <source>
        <dbReference type="EMBL" id="VFK53663.1"/>
    </source>
</evidence>